<reference evidence="3 4" key="1">
    <citation type="submission" date="2019-09" db="EMBL/GenBank/DDBJ databases">
        <title>Goodfellowia gen. nov., a new genus of the Pseudonocardineae related to Actinoalloteichus, containing Goodfellowia coeruleoviolacea gen. nov., comb. nov. gen. nov., comb. nov.</title>
        <authorList>
            <person name="Labeda D."/>
        </authorList>
    </citation>
    <scope>NUCLEOTIDE SEQUENCE [LARGE SCALE GENOMIC DNA]</scope>
    <source>
        <strain evidence="3 4">AN110305</strain>
    </source>
</reference>
<evidence type="ECO:0000313" key="4">
    <source>
        <dbReference type="Proteomes" id="UP000323454"/>
    </source>
</evidence>
<gene>
    <name evidence="3" type="ORF">F0L68_08465</name>
</gene>
<dbReference type="Proteomes" id="UP000323454">
    <property type="component" value="Unassembled WGS sequence"/>
</dbReference>
<dbReference type="PANTHER" id="PTHR37828:SF1">
    <property type="entry name" value="YCII-RELATED DOMAIN-CONTAINING PROTEIN"/>
    <property type="match status" value="1"/>
</dbReference>
<comment type="caution">
    <text evidence="3">The sequence shown here is derived from an EMBL/GenBank/DDBJ whole genome shotgun (WGS) entry which is preliminary data.</text>
</comment>
<organism evidence="3 4">
    <name type="scientific">Solihabitans fulvus</name>
    <dbReference type="NCBI Taxonomy" id="1892852"/>
    <lineage>
        <taxon>Bacteria</taxon>
        <taxon>Bacillati</taxon>
        <taxon>Actinomycetota</taxon>
        <taxon>Actinomycetes</taxon>
        <taxon>Pseudonocardiales</taxon>
        <taxon>Pseudonocardiaceae</taxon>
        <taxon>Solihabitans</taxon>
    </lineage>
</organism>
<dbReference type="EMBL" id="VUOB01000013">
    <property type="protein sequence ID" value="KAA2264016.1"/>
    <property type="molecule type" value="Genomic_DNA"/>
</dbReference>
<dbReference type="RefSeq" id="WP_149848923.1">
    <property type="nucleotide sequence ID" value="NZ_VUOB01000013.1"/>
</dbReference>
<name>A0A5B2XL23_9PSEU</name>
<keyword evidence="4" id="KW-1185">Reference proteome</keyword>
<comment type="similarity">
    <text evidence="1">Belongs to the YciI family.</text>
</comment>
<dbReference type="InterPro" id="IPR011008">
    <property type="entry name" value="Dimeric_a/b-barrel"/>
</dbReference>
<evidence type="ECO:0000256" key="1">
    <source>
        <dbReference type="ARBA" id="ARBA00007689"/>
    </source>
</evidence>
<accession>A0A5B2XL23</accession>
<protein>
    <recommendedName>
        <fullName evidence="2">YCII-related domain-containing protein</fullName>
    </recommendedName>
</protein>
<evidence type="ECO:0000313" key="3">
    <source>
        <dbReference type="EMBL" id="KAA2264016.1"/>
    </source>
</evidence>
<dbReference type="PANTHER" id="PTHR37828">
    <property type="entry name" value="GSR2449 PROTEIN"/>
    <property type="match status" value="1"/>
</dbReference>
<dbReference type="SUPFAM" id="SSF54909">
    <property type="entry name" value="Dimeric alpha+beta barrel"/>
    <property type="match status" value="1"/>
</dbReference>
<dbReference type="AlphaFoldDB" id="A0A5B2XL23"/>
<dbReference type="InterPro" id="IPR005545">
    <property type="entry name" value="YCII"/>
</dbReference>
<dbReference type="Pfam" id="PF03795">
    <property type="entry name" value="YCII"/>
    <property type="match status" value="1"/>
</dbReference>
<evidence type="ECO:0000259" key="2">
    <source>
        <dbReference type="Pfam" id="PF03795"/>
    </source>
</evidence>
<dbReference type="OrthoDB" id="9814407at2"/>
<reference evidence="3 4" key="2">
    <citation type="submission" date="2019-09" db="EMBL/GenBank/DDBJ databases">
        <authorList>
            <person name="Jin C."/>
        </authorList>
    </citation>
    <scope>NUCLEOTIDE SEQUENCE [LARGE SCALE GENOMIC DNA]</scope>
    <source>
        <strain evidence="3 4">AN110305</strain>
    </source>
</reference>
<feature type="domain" description="YCII-related" evidence="2">
    <location>
        <begin position="1"/>
        <end position="81"/>
    </location>
</feature>
<sequence length="100" mass="11232">MYIVLITYTKPLDEIDYALPDHVEWLKRQYDAGYFLASGRRQPRVGGVIIARPMARGKLDALLATDPFAVQHLADYEVIEFHATMTAAELARVNEASPVV</sequence>
<proteinExistence type="inferred from homology"/>